<reference evidence="7" key="1">
    <citation type="journal article" date="2014" name="Int. J. Syst. Evol. Microbiol.">
        <title>Complete genome sequence of Corynebacterium casei LMG S-19264T (=DSM 44701T), isolated from a smear-ripened cheese.</title>
        <authorList>
            <consortium name="US DOE Joint Genome Institute (JGI-PGF)"/>
            <person name="Walter F."/>
            <person name="Albersmeier A."/>
            <person name="Kalinowski J."/>
            <person name="Ruckert C."/>
        </authorList>
    </citation>
    <scope>NUCLEOTIDE SEQUENCE</scope>
    <source>
        <strain evidence="7">CGMCC 1.15095</strain>
    </source>
</reference>
<evidence type="ECO:0000313" key="8">
    <source>
        <dbReference type="Proteomes" id="UP000608154"/>
    </source>
</evidence>
<dbReference type="PANTHER" id="PTHR30137:SF16">
    <property type="entry name" value="BLL0895 PROTEIN"/>
    <property type="match status" value="1"/>
</dbReference>
<evidence type="ECO:0000256" key="4">
    <source>
        <dbReference type="ARBA" id="ARBA00023033"/>
    </source>
</evidence>
<dbReference type="Proteomes" id="UP000608154">
    <property type="component" value="Unassembled WGS sequence"/>
</dbReference>
<evidence type="ECO:0000256" key="5">
    <source>
        <dbReference type="SAM" id="MobiDB-lite"/>
    </source>
</evidence>
<dbReference type="Pfam" id="PF00296">
    <property type="entry name" value="Bac_luciferase"/>
    <property type="match status" value="1"/>
</dbReference>
<keyword evidence="4 7" id="KW-0503">Monooxygenase</keyword>
<dbReference type="GO" id="GO:0016705">
    <property type="term" value="F:oxidoreductase activity, acting on paired donors, with incorporation or reduction of molecular oxygen"/>
    <property type="evidence" value="ECO:0007669"/>
    <property type="project" value="InterPro"/>
</dbReference>
<evidence type="ECO:0000256" key="1">
    <source>
        <dbReference type="ARBA" id="ARBA00010426"/>
    </source>
</evidence>
<gene>
    <name evidence="7" type="ORF">GCM10011494_26570</name>
</gene>
<keyword evidence="3" id="KW-0560">Oxidoreductase</keyword>
<dbReference type="EMBL" id="BMHK01000018">
    <property type="protein sequence ID" value="GGC06650.1"/>
    <property type="molecule type" value="Genomic_DNA"/>
</dbReference>
<dbReference type="PANTHER" id="PTHR30137">
    <property type="entry name" value="LUCIFERASE-LIKE MONOOXYGENASE"/>
    <property type="match status" value="1"/>
</dbReference>
<dbReference type="InterPro" id="IPR011251">
    <property type="entry name" value="Luciferase-like_dom"/>
</dbReference>
<dbReference type="InterPro" id="IPR036661">
    <property type="entry name" value="Luciferase-like_sf"/>
</dbReference>
<organism evidence="7 8">
    <name type="scientific">Novosphingobium endophyticum</name>
    <dbReference type="NCBI Taxonomy" id="1955250"/>
    <lineage>
        <taxon>Bacteria</taxon>
        <taxon>Pseudomonadati</taxon>
        <taxon>Pseudomonadota</taxon>
        <taxon>Alphaproteobacteria</taxon>
        <taxon>Sphingomonadales</taxon>
        <taxon>Sphingomonadaceae</taxon>
        <taxon>Novosphingobium</taxon>
    </lineage>
</organism>
<dbReference type="InterPro" id="IPR050766">
    <property type="entry name" value="Bact_Lucif_Oxidored"/>
</dbReference>
<keyword evidence="2" id="KW-0285">Flavoprotein</keyword>
<reference evidence="7" key="2">
    <citation type="submission" date="2020-09" db="EMBL/GenBank/DDBJ databases">
        <authorList>
            <person name="Sun Q."/>
            <person name="Zhou Y."/>
        </authorList>
    </citation>
    <scope>NUCLEOTIDE SEQUENCE</scope>
    <source>
        <strain evidence="7">CGMCC 1.15095</strain>
    </source>
</reference>
<name>A0A916TTW8_9SPHN</name>
<evidence type="ECO:0000313" key="7">
    <source>
        <dbReference type="EMBL" id="GGC06650.1"/>
    </source>
</evidence>
<protein>
    <submittedName>
        <fullName evidence="7">Monooxygenase</fullName>
    </submittedName>
</protein>
<dbReference type="GO" id="GO:0005829">
    <property type="term" value="C:cytosol"/>
    <property type="evidence" value="ECO:0007669"/>
    <property type="project" value="TreeGrafter"/>
</dbReference>
<dbReference type="Gene3D" id="3.20.20.30">
    <property type="entry name" value="Luciferase-like domain"/>
    <property type="match status" value="1"/>
</dbReference>
<proteinExistence type="inferred from homology"/>
<sequence length="405" mass="45116">MMQRSVRLRAGMFLAPFHPLDESPTLSFERDLELATFADEIGFAEFWYGEHHSGAYENSASPELMIAAAAQRTKRIKLGTGVVSLPYHNPLMTANRIAQLDHLTFGRLIFGAGPGLLVSDAYMLGLDARESRDKLDRGLDVITRLLRGEWVTDSYEGWYDLRDAHTQVLPCNPEMEVCVASTFSPNGGALAAKYEAGMLCLASTIHGGYDALTTNWRIACESAAKEGRTMSPASIRCATDIHIAETRDKAMDQVREGYEKWKLYIKNQSEQLKESPAHLSLEDLLEKNQIVVGTPDDAIAQIRRLEEKVPDFGCILMLDKNWSNTEHKKRSMEMMARYVLPAINGDNRNRQKSFDWARANRDGFIDVIQSANKRAFDKHAVTSAASDGTTPPDPSAPFESLKLGA</sequence>
<accession>A0A916TTW8</accession>
<evidence type="ECO:0000259" key="6">
    <source>
        <dbReference type="Pfam" id="PF00296"/>
    </source>
</evidence>
<comment type="similarity">
    <text evidence="1">Belongs to the bacterial luciferase oxidoreductase family.</text>
</comment>
<dbReference type="GO" id="GO:0004497">
    <property type="term" value="F:monooxygenase activity"/>
    <property type="evidence" value="ECO:0007669"/>
    <property type="project" value="UniProtKB-KW"/>
</dbReference>
<feature type="domain" description="Luciferase-like" evidence="6">
    <location>
        <begin position="10"/>
        <end position="307"/>
    </location>
</feature>
<keyword evidence="8" id="KW-1185">Reference proteome</keyword>
<dbReference type="SUPFAM" id="SSF51679">
    <property type="entry name" value="Bacterial luciferase-like"/>
    <property type="match status" value="1"/>
</dbReference>
<dbReference type="AlphaFoldDB" id="A0A916TTW8"/>
<evidence type="ECO:0000256" key="3">
    <source>
        <dbReference type="ARBA" id="ARBA00023002"/>
    </source>
</evidence>
<feature type="region of interest" description="Disordered" evidence="5">
    <location>
        <begin position="382"/>
        <end position="405"/>
    </location>
</feature>
<comment type="caution">
    <text evidence="7">The sequence shown here is derived from an EMBL/GenBank/DDBJ whole genome shotgun (WGS) entry which is preliminary data.</text>
</comment>
<evidence type="ECO:0000256" key="2">
    <source>
        <dbReference type="ARBA" id="ARBA00022630"/>
    </source>
</evidence>